<evidence type="ECO:0000256" key="1">
    <source>
        <dbReference type="ARBA" id="ARBA00004651"/>
    </source>
</evidence>
<dbReference type="Pfam" id="PF00664">
    <property type="entry name" value="ABC_membrane"/>
    <property type="match status" value="1"/>
</dbReference>
<evidence type="ECO:0000256" key="6">
    <source>
        <dbReference type="ARBA" id="ARBA00022741"/>
    </source>
</evidence>
<dbReference type="InterPro" id="IPR003439">
    <property type="entry name" value="ABC_transporter-like_ATP-bd"/>
</dbReference>
<dbReference type="FunFam" id="3.40.50.300:FF:000287">
    <property type="entry name" value="Multidrug ABC transporter ATP-binding protein"/>
    <property type="match status" value="1"/>
</dbReference>
<gene>
    <name evidence="13" type="primary">btuD_2</name>
    <name evidence="13" type="ORF">LMG27174_00576</name>
</gene>
<dbReference type="GO" id="GO:0016887">
    <property type="term" value="F:ATP hydrolysis activity"/>
    <property type="evidence" value="ECO:0007669"/>
    <property type="project" value="InterPro"/>
</dbReference>
<dbReference type="InterPro" id="IPR017871">
    <property type="entry name" value="ABC_transporter-like_CS"/>
</dbReference>
<dbReference type="EMBL" id="CADIJZ010000002">
    <property type="protein sequence ID" value="CAB3643039.1"/>
    <property type="molecule type" value="Genomic_DNA"/>
</dbReference>
<evidence type="ECO:0000256" key="5">
    <source>
        <dbReference type="ARBA" id="ARBA00022692"/>
    </source>
</evidence>
<dbReference type="SMART" id="SM00382">
    <property type="entry name" value="AAA"/>
    <property type="match status" value="1"/>
</dbReference>
<dbReference type="PANTHER" id="PTHR24221">
    <property type="entry name" value="ATP-BINDING CASSETTE SUB-FAMILY B"/>
    <property type="match status" value="1"/>
</dbReference>
<dbReference type="GO" id="GO:0140359">
    <property type="term" value="F:ABC-type transporter activity"/>
    <property type="evidence" value="ECO:0007669"/>
    <property type="project" value="InterPro"/>
</dbReference>
<keyword evidence="5 10" id="KW-0812">Transmembrane</keyword>
<dbReference type="InterPro" id="IPR039421">
    <property type="entry name" value="Type_1_exporter"/>
</dbReference>
<dbReference type="PANTHER" id="PTHR24221:SF654">
    <property type="entry name" value="ATP-BINDING CASSETTE SUB-FAMILY B MEMBER 6"/>
    <property type="match status" value="1"/>
</dbReference>
<evidence type="ECO:0000256" key="10">
    <source>
        <dbReference type="SAM" id="Phobius"/>
    </source>
</evidence>
<evidence type="ECO:0000256" key="8">
    <source>
        <dbReference type="ARBA" id="ARBA00022989"/>
    </source>
</evidence>
<dbReference type="Pfam" id="PF00005">
    <property type="entry name" value="ABC_tran"/>
    <property type="match status" value="1"/>
</dbReference>
<feature type="transmembrane region" description="Helical" evidence="10">
    <location>
        <begin position="203"/>
        <end position="229"/>
    </location>
</feature>
<dbReference type="SUPFAM" id="SSF52540">
    <property type="entry name" value="P-loop containing nucleoside triphosphate hydrolases"/>
    <property type="match status" value="1"/>
</dbReference>
<keyword evidence="6" id="KW-0547">Nucleotide-binding</keyword>
<feature type="domain" description="ABC transporter" evidence="11">
    <location>
        <begin position="380"/>
        <end position="615"/>
    </location>
</feature>
<dbReference type="GO" id="GO:0005886">
    <property type="term" value="C:plasma membrane"/>
    <property type="evidence" value="ECO:0007669"/>
    <property type="project" value="UniProtKB-SubCell"/>
</dbReference>
<evidence type="ECO:0000313" key="13">
    <source>
        <dbReference type="EMBL" id="CAB3643039.1"/>
    </source>
</evidence>
<organism evidence="13 14">
    <name type="scientific">Paraburkholderia rhynchosiae</name>
    <dbReference type="NCBI Taxonomy" id="487049"/>
    <lineage>
        <taxon>Bacteria</taxon>
        <taxon>Pseudomonadati</taxon>
        <taxon>Pseudomonadota</taxon>
        <taxon>Betaproteobacteria</taxon>
        <taxon>Burkholderiales</taxon>
        <taxon>Burkholderiaceae</taxon>
        <taxon>Paraburkholderia</taxon>
    </lineage>
</organism>
<keyword evidence="9 10" id="KW-0472">Membrane</keyword>
<protein>
    <submittedName>
        <fullName evidence="13">Vitamin B12 import ATP-binding protein BtuD</fullName>
    </submittedName>
</protein>
<keyword evidence="7 13" id="KW-0067">ATP-binding</keyword>
<evidence type="ECO:0000256" key="9">
    <source>
        <dbReference type="ARBA" id="ARBA00023136"/>
    </source>
</evidence>
<feature type="transmembrane region" description="Helical" evidence="10">
    <location>
        <begin position="177"/>
        <end position="197"/>
    </location>
</feature>
<comment type="subcellular location">
    <subcellularLocation>
        <location evidence="1">Cell membrane</location>
        <topology evidence="1">Multi-pass membrane protein</topology>
    </subcellularLocation>
</comment>
<dbReference type="Gene3D" id="3.40.50.300">
    <property type="entry name" value="P-loop containing nucleotide triphosphate hydrolases"/>
    <property type="match status" value="1"/>
</dbReference>
<name>A0A6J4ZU20_9BURK</name>
<keyword evidence="3" id="KW-1003">Cell membrane</keyword>
<evidence type="ECO:0000256" key="3">
    <source>
        <dbReference type="ARBA" id="ARBA00022475"/>
    </source>
</evidence>
<dbReference type="InterPro" id="IPR003593">
    <property type="entry name" value="AAA+_ATPase"/>
</dbReference>
<evidence type="ECO:0000313" key="14">
    <source>
        <dbReference type="Proteomes" id="UP000494205"/>
    </source>
</evidence>
<sequence>MARFDCLFLSPLTGTPVRICATGLSQMTRKRLDFRGQAFKDVLGFTFHHWAQQPWRIVVIATLVMLSAVADVLTPMFAGRLVDAIASGATARASAWHAAITAFCVLGALGLSATLLRQCMYFNIIKLTLKMMSEIAANAFHRVQRFSTDWHANSFAGSTVRKITRGMWALDLLNDTLLIALFPSLIMLVGATLLLGWRWPMMGAVVGIGSVLYIAVTVALSLGFVAPAARLANAWDTRMGGALADAVSCNGVVKAFGAEEREELLLARVIGKWRDRTRRTWIRGTINGGVQGAMLVAIQTAILGAALVLWLRGEAGVGDITFALTMFFMLQGYLREVGMHIRNLQRSVNDMEELVSLERQPLGIEDRPGAGPIAIGKGEIRFEHVTFHYGANATPLYHDFSVRIAPGERVGLVGHSGSGKTTFIKLIQRLYDVSEGRITIDGQDIAQVKQASLRSQLAIVQQEPVLFHRSLAENIAYARPGASHAEIERAARLANAHEFISALPHGYETLVGERGIKLSGGERQRVAIARAFLADAPILILDEATSSLDSESEVLIQQAMERLMLGRTTLVVAHRLSTVRALDRLLVLDKGKVIEEGSHETLIGLENGLYRRLFERQALELIKGLSEPPAMHGATRMRTHVTDDSSLLVGK</sequence>
<dbReference type="InterPro" id="IPR027417">
    <property type="entry name" value="P-loop_NTPase"/>
</dbReference>
<dbReference type="PROSITE" id="PS50929">
    <property type="entry name" value="ABC_TM1F"/>
    <property type="match status" value="1"/>
</dbReference>
<dbReference type="SUPFAM" id="SSF90123">
    <property type="entry name" value="ABC transporter transmembrane region"/>
    <property type="match status" value="1"/>
</dbReference>
<dbReference type="PROSITE" id="PS50893">
    <property type="entry name" value="ABC_TRANSPORTER_2"/>
    <property type="match status" value="1"/>
</dbReference>
<dbReference type="Proteomes" id="UP000494205">
    <property type="component" value="Unassembled WGS sequence"/>
</dbReference>
<feature type="domain" description="ABC transmembrane type-1" evidence="12">
    <location>
        <begin position="58"/>
        <end position="346"/>
    </location>
</feature>
<reference evidence="13 14" key="1">
    <citation type="submission" date="2020-04" db="EMBL/GenBank/DDBJ databases">
        <authorList>
            <person name="De Canck E."/>
        </authorList>
    </citation>
    <scope>NUCLEOTIDE SEQUENCE [LARGE SCALE GENOMIC DNA]</scope>
    <source>
        <strain evidence="13 14">LMG 27174</strain>
    </source>
</reference>
<evidence type="ECO:0000256" key="4">
    <source>
        <dbReference type="ARBA" id="ARBA00022519"/>
    </source>
</evidence>
<feature type="transmembrane region" description="Helical" evidence="10">
    <location>
        <begin position="286"/>
        <end position="310"/>
    </location>
</feature>
<dbReference type="InterPro" id="IPR036640">
    <property type="entry name" value="ABC1_TM_sf"/>
</dbReference>
<dbReference type="GO" id="GO:0034040">
    <property type="term" value="F:ATPase-coupled lipid transmembrane transporter activity"/>
    <property type="evidence" value="ECO:0007669"/>
    <property type="project" value="TreeGrafter"/>
</dbReference>
<keyword evidence="4" id="KW-0997">Cell inner membrane</keyword>
<dbReference type="InterPro" id="IPR011527">
    <property type="entry name" value="ABC1_TM_dom"/>
</dbReference>
<evidence type="ECO:0000256" key="2">
    <source>
        <dbReference type="ARBA" id="ARBA00022448"/>
    </source>
</evidence>
<evidence type="ECO:0000259" key="11">
    <source>
        <dbReference type="PROSITE" id="PS50893"/>
    </source>
</evidence>
<keyword evidence="2" id="KW-0813">Transport</keyword>
<accession>A0A6J4ZU20</accession>
<dbReference type="Gene3D" id="1.20.1560.10">
    <property type="entry name" value="ABC transporter type 1, transmembrane domain"/>
    <property type="match status" value="1"/>
</dbReference>
<keyword evidence="8 10" id="KW-1133">Transmembrane helix</keyword>
<evidence type="ECO:0000256" key="7">
    <source>
        <dbReference type="ARBA" id="ARBA00022840"/>
    </source>
</evidence>
<feature type="transmembrane region" description="Helical" evidence="10">
    <location>
        <begin position="98"/>
        <end position="116"/>
    </location>
</feature>
<dbReference type="GO" id="GO:0005524">
    <property type="term" value="F:ATP binding"/>
    <property type="evidence" value="ECO:0007669"/>
    <property type="project" value="UniProtKB-KW"/>
</dbReference>
<dbReference type="PROSITE" id="PS00211">
    <property type="entry name" value="ABC_TRANSPORTER_1"/>
    <property type="match status" value="1"/>
</dbReference>
<evidence type="ECO:0000259" key="12">
    <source>
        <dbReference type="PROSITE" id="PS50929"/>
    </source>
</evidence>
<dbReference type="AlphaFoldDB" id="A0A6J4ZU20"/>
<proteinExistence type="predicted"/>
<feature type="transmembrane region" description="Helical" evidence="10">
    <location>
        <begin position="57"/>
        <end position="78"/>
    </location>
</feature>